<comment type="subcellular location">
    <subcellularLocation>
        <location evidence="1">Membrane</location>
        <topology evidence="1">Multi-pass membrane protein</topology>
    </subcellularLocation>
</comment>
<feature type="transmembrane region" description="Helical" evidence="5">
    <location>
        <begin position="333"/>
        <end position="354"/>
    </location>
</feature>
<reference evidence="8" key="2">
    <citation type="submission" date="2018-12" db="UniProtKB">
        <authorList>
            <consortium name="WormBaseParasite"/>
        </authorList>
    </citation>
    <scope>IDENTIFICATION</scope>
    <source>
        <strain evidence="8">Puerto Rican</strain>
    </source>
</reference>
<dbReference type="WBParaSite" id="Smp_137710.1">
    <property type="protein sequence ID" value="Smp_137710.1"/>
    <property type="gene ID" value="Smp_137710"/>
</dbReference>
<evidence type="ECO:0000256" key="3">
    <source>
        <dbReference type="ARBA" id="ARBA00022989"/>
    </source>
</evidence>
<feature type="transmembrane region" description="Helical" evidence="5">
    <location>
        <begin position="251"/>
        <end position="269"/>
    </location>
</feature>
<evidence type="ECO:0000256" key="2">
    <source>
        <dbReference type="ARBA" id="ARBA00022692"/>
    </source>
</evidence>
<feature type="transmembrane region" description="Helical" evidence="5">
    <location>
        <begin position="374"/>
        <end position="395"/>
    </location>
</feature>
<dbReference type="Pfam" id="PF07690">
    <property type="entry name" value="MFS_1"/>
    <property type="match status" value="2"/>
</dbReference>
<feature type="transmembrane region" description="Helical" evidence="5">
    <location>
        <begin position="208"/>
        <end position="231"/>
    </location>
</feature>
<dbReference type="Gene3D" id="1.20.1250.20">
    <property type="entry name" value="MFS general substrate transporter like domains"/>
    <property type="match status" value="1"/>
</dbReference>
<dbReference type="PROSITE" id="PS50850">
    <property type="entry name" value="MFS"/>
    <property type="match status" value="1"/>
</dbReference>
<feature type="transmembrane region" description="Helical" evidence="5">
    <location>
        <begin position="121"/>
        <end position="140"/>
    </location>
</feature>
<keyword evidence="4 5" id="KW-0472">Membrane</keyword>
<dbReference type="STRING" id="6183.A0A3Q0KMY9"/>
<sequence>MTTRGMPLDQEYVTMIKSEVSCDASAAPDLGKIKPRHYRQTSDVTIPIHTDSTYSTTSKSTMPFCRRWCLCCRQTMWSNKFWMVFTASTWGFLSNVERAVILPTLWLYLKEYWGADVANTHYGTTVAAFSLSILIMTPIYGIASYSGVRVKTLLMVANLLEIIGNLIYLFAPVPSAVILGRLISGIGASCEPPLYADIVRATNRDERTTYIIVLLLTRQIGLIFGPSFTLMMAKMDYRVANFALNVYNGPGLLMAILWLLHSFIIFFSYPNVDKNGRVIYNNGQRSCCDRDNWIQSNEQAKEDSRPMLSDSTDSLNSGRFSTAVINNSLRHYLSFNIIALYCVNFAAYFSFMSLEAALPPVANRVFQWTEVETSYVYLAASILIIFVVILLRILNQFYTDRVLLLAGLVTMVISYLWLTVTVYLLSEIPLRMSIPLTLTGIAIHVLGIPFTYAYSESLYTKLAPVSDMDRAQTIFRTVINVAFLVGPYVGGSLIGYPTLVFLSMFLLSSFPTLLVACRFKDFIVNDRPNSPSELEIAKES</sequence>
<keyword evidence="2 5" id="KW-0812">Transmembrane</keyword>
<dbReference type="InterPro" id="IPR011701">
    <property type="entry name" value="MFS"/>
</dbReference>
<dbReference type="Proteomes" id="UP000008854">
    <property type="component" value="Unassembled WGS sequence"/>
</dbReference>
<feature type="transmembrane region" description="Helical" evidence="5">
    <location>
        <begin position="496"/>
        <end position="517"/>
    </location>
</feature>
<dbReference type="AlphaFoldDB" id="A0A3Q0KMY9"/>
<keyword evidence="3 5" id="KW-1133">Transmembrane helix</keyword>
<dbReference type="PANTHER" id="PTHR23510:SF16">
    <property type="entry name" value="MAJOR FACILITATOR SUPERFAMILY (MFS) PROFILE DOMAIN-CONTAINING PROTEIN"/>
    <property type="match status" value="1"/>
</dbReference>
<reference evidence="7" key="1">
    <citation type="journal article" date="2012" name="PLoS Negl. Trop. Dis.">
        <title>A systematically improved high quality genome and transcriptome of the human blood fluke Schistosoma mansoni.</title>
        <authorList>
            <person name="Protasio A.V."/>
            <person name="Tsai I.J."/>
            <person name="Babbage A."/>
            <person name="Nichol S."/>
            <person name="Hunt M."/>
            <person name="Aslett M.A."/>
            <person name="De Silva N."/>
            <person name="Velarde G.S."/>
            <person name="Anderson T.J."/>
            <person name="Clark R.C."/>
            <person name="Davidson C."/>
            <person name="Dillon G.P."/>
            <person name="Holroyd N.E."/>
            <person name="LoVerde P.T."/>
            <person name="Lloyd C."/>
            <person name="McQuillan J."/>
            <person name="Oliveira G."/>
            <person name="Otto T.D."/>
            <person name="Parker-Manuel S.J."/>
            <person name="Quail M.A."/>
            <person name="Wilson R.A."/>
            <person name="Zerlotini A."/>
            <person name="Dunne D.W."/>
            <person name="Berriman M."/>
        </authorList>
    </citation>
    <scope>NUCLEOTIDE SEQUENCE [LARGE SCALE GENOMIC DNA]</scope>
    <source>
        <strain evidence="7">Puerto Rican</strain>
    </source>
</reference>
<feature type="transmembrane region" description="Helical" evidence="5">
    <location>
        <begin position="402"/>
        <end position="426"/>
    </location>
</feature>
<dbReference type="GO" id="GO:0022857">
    <property type="term" value="F:transmembrane transporter activity"/>
    <property type="evidence" value="ECO:0007669"/>
    <property type="project" value="InterPro"/>
</dbReference>
<dbReference type="GO" id="GO:0016020">
    <property type="term" value="C:membrane"/>
    <property type="evidence" value="ECO:0007669"/>
    <property type="project" value="UniProtKB-SubCell"/>
</dbReference>
<dbReference type="InParanoid" id="A0A3Q0KMY9"/>
<dbReference type="InterPro" id="IPR020846">
    <property type="entry name" value="MFS_dom"/>
</dbReference>
<feature type="domain" description="Major facilitator superfamily (MFS) profile" evidence="6">
    <location>
        <begin position="83"/>
        <end position="520"/>
    </location>
</feature>
<evidence type="ECO:0000313" key="7">
    <source>
        <dbReference type="Proteomes" id="UP000008854"/>
    </source>
</evidence>
<feature type="transmembrane region" description="Helical" evidence="5">
    <location>
        <begin position="473"/>
        <end position="490"/>
    </location>
</feature>
<evidence type="ECO:0000259" key="6">
    <source>
        <dbReference type="PROSITE" id="PS50850"/>
    </source>
</evidence>
<feature type="transmembrane region" description="Helical" evidence="5">
    <location>
        <begin position="81"/>
        <end position="109"/>
    </location>
</feature>
<evidence type="ECO:0000313" key="8">
    <source>
        <dbReference type="WBParaSite" id="Smp_137710.1"/>
    </source>
</evidence>
<dbReference type="SUPFAM" id="SSF103473">
    <property type="entry name" value="MFS general substrate transporter"/>
    <property type="match status" value="1"/>
</dbReference>
<organism evidence="7 8">
    <name type="scientific">Schistosoma mansoni</name>
    <name type="common">Blood fluke</name>
    <dbReference type="NCBI Taxonomy" id="6183"/>
    <lineage>
        <taxon>Eukaryota</taxon>
        <taxon>Metazoa</taxon>
        <taxon>Spiralia</taxon>
        <taxon>Lophotrochozoa</taxon>
        <taxon>Platyhelminthes</taxon>
        <taxon>Trematoda</taxon>
        <taxon>Digenea</taxon>
        <taxon>Strigeidida</taxon>
        <taxon>Schistosomatoidea</taxon>
        <taxon>Schistosomatidae</taxon>
        <taxon>Schistosoma</taxon>
    </lineage>
</organism>
<accession>A0A3Q0KMY9</accession>
<evidence type="ECO:0000256" key="4">
    <source>
        <dbReference type="ARBA" id="ARBA00023136"/>
    </source>
</evidence>
<evidence type="ECO:0000256" key="5">
    <source>
        <dbReference type="SAM" id="Phobius"/>
    </source>
</evidence>
<dbReference type="PANTHER" id="PTHR23510">
    <property type="entry name" value="INNER MEMBRANE TRANSPORT PROTEIN YAJR"/>
    <property type="match status" value="1"/>
</dbReference>
<proteinExistence type="predicted"/>
<evidence type="ECO:0000256" key="1">
    <source>
        <dbReference type="ARBA" id="ARBA00004141"/>
    </source>
</evidence>
<protein>
    <submittedName>
        <fullName evidence="8">Putative drug transporter</fullName>
    </submittedName>
</protein>
<dbReference type="InterPro" id="IPR036259">
    <property type="entry name" value="MFS_trans_sf"/>
</dbReference>
<name>A0A3Q0KMY9_SCHMA</name>
<dbReference type="InterPro" id="IPR051068">
    <property type="entry name" value="MFS_Domain-Containing_Protein"/>
</dbReference>
<feature type="transmembrane region" description="Helical" evidence="5">
    <location>
        <begin position="432"/>
        <end position="452"/>
    </location>
</feature>
<keyword evidence="7" id="KW-1185">Reference proteome</keyword>